<dbReference type="InterPro" id="IPR039537">
    <property type="entry name" value="Retrotran_Ty1/copia-like"/>
</dbReference>
<protein>
    <recommendedName>
        <fullName evidence="2">Retroviral polymerase SH3-like domain-containing protein</fullName>
    </recommendedName>
</protein>
<organism evidence="3 4">
    <name type="scientific">Arabidopsis arenosa</name>
    <name type="common">Sand rock-cress</name>
    <name type="synonym">Cardaminopsis arenosa</name>
    <dbReference type="NCBI Taxonomy" id="38785"/>
    <lineage>
        <taxon>Eukaryota</taxon>
        <taxon>Viridiplantae</taxon>
        <taxon>Streptophyta</taxon>
        <taxon>Embryophyta</taxon>
        <taxon>Tracheophyta</taxon>
        <taxon>Spermatophyta</taxon>
        <taxon>Magnoliopsida</taxon>
        <taxon>eudicotyledons</taxon>
        <taxon>Gunneridae</taxon>
        <taxon>Pentapetalae</taxon>
        <taxon>rosids</taxon>
        <taxon>malvids</taxon>
        <taxon>Brassicales</taxon>
        <taxon>Brassicaceae</taxon>
        <taxon>Camelineae</taxon>
        <taxon>Arabidopsis</taxon>
    </lineage>
</organism>
<name>A0A8S1ZM06_ARAAE</name>
<sequence length="326" mass="37427">MLNQQGMKKTLLDTKPEAISQYDWDEMREKACSTIRTCLGNEVVHQVLEFKYSANYTVVAAVTTLKAMDSTFRFETDDENCVNNAEKDTTLMKCQISKRNFYRLLGNVVCCGAAAIVTESDSTTLWHMRLGLIGELDLTELYKRDFYGLKSCKIEFSKFYVMGKHSKASFKAGLPKVFWAEVVNMVVCLINRLPRASLERKVVEEVWTGVDIDLSNLRIFCCPTYLLIPNDEITKLDSKSKKYVFLRFEKFVKGFKLWDHEARKRGISRDVVFDEQYMLQEASSERVFVIIEADTGSEIAEDEKESSEDRPITEVDEQSSKVDCSL</sequence>
<feature type="region of interest" description="Disordered" evidence="1">
    <location>
        <begin position="299"/>
        <end position="326"/>
    </location>
</feature>
<dbReference type="Pfam" id="PF25597">
    <property type="entry name" value="SH3_retrovirus"/>
    <property type="match status" value="1"/>
</dbReference>
<proteinExistence type="predicted"/>
<evidence type="ECO:0000259" key="2">
    <source>
        <dbReference type="Pfam" id="PF25597"/>
    </source>
</evidence>
<dbReference type="AlphaFoldDB" id="A0A8S1ZM06"/>
<dbReference type="PANTHER" id="PTHR42648">
    <property type="entry name" value="TRANSPOSASE, PUTATIVE-RELATED"/>
    <property type="match status" value="1"/>
</dbReference>
<evidence type="ECO:0000256" key="1">
    <source>
        <dbReference type="SAM" id="MobiDB-lite"/>
    </source>
</evidence>
<dbReference type="PANTHER" id="PTHR42648:SF28">
    <property type="entry name" value="TRANSPOSON-ENCODED PROTEIN WITH RIBONUCLEASE H-LIKE AND RETROVIRUS ZINC FINGER-LIKE DOMAINS"/>
    <property type="match status" value="1"/>
</dbReference>
<keyword evidence="4" id="KW-1185">Reference proteome</keyword>
<evidence type="ECO:0000313" key="4">
    <source>
        <dbReference type="Proteomes" id="UP000682877"/>
    </source>
</evidence>
<feature type="domain" description="Retroviral polymerase SH3-like" evidence="2">
    <location>
        <begin position="222"/>
        <end position="279"/>
    </location>
</feature>
<dbReference type="Proteomes" id="UP000682877">
    <property type="component" value="Chromosome 2"/>
</dbReference>
<dbReference type="InterPro" id="IPR057670">
    <property type="entry name" value="SH3_retrovirus"/>
</dbReference>
<dbReference type="EMBL" id="LR999452">
    <property type="protein sequence ID" value="CAE5962662.1"/>
    <property type="molecule type" value="Genomic_DNA"/>
</dbReference>
<reference evidence="3" key="1">
    <citation type="submission" date="2021-01" db="EMBL/GenBank/DDBJ databases">
        <authorList>
            <person name="Bezrukov I."/>
        </authorList>
    </citation>
    <scope>NUCLEOTIDE SEQUENCE</scope>
</reference>
<evidence type="ECO:0000313" key="3">
    <source>
        <dbReference type="EMBL" id="CAE5962662.1"/>
    </source>
</evidence>
<accession>A0A8S1ZM06</accession>
<gene>
    <name evidence="3" type="ORF">AARE701A_LOCUS4335</name>
</gene>